<sequence length="299" mass="35378">MYFERELHTDLNKFTKVFKDRHGNVLTSFAKEEKKIAEDYQEQSEALTKKHRKQADRLQKQIAVKKKDLHRKLEHEMQVELRLHRRYVTLRSQSTGRVNTTHESERGSVYSLANTHVRNVDLTGPSHETTEPRSTSNLQPKAVVRPRSRWMLGKSKKHGDPLRSEMESTPELAKPFRRLKQEMDERLKYADEDARMAIADLEWQFLKERQELKRGSLRLWKFASIFVTSIMALALLKSNDKNTQPTLFPPTRLSVIPQRNHIWSEGQHKLYDTECQISHRNYALCAHQSRKCEKREYKM</sequence>
<evidence type="ECO:0000313" key="3">
    <source>
        <dbReference type="Proteomes" id="UP000316759"/>
    </source>
</evidence>
<keyword evidence="1" id="KW-0175">Coiled coil</keyword>
<evidence type="ECO:0000256" key="1">
    <source>
        <dbReference type="SAM" id="Coils"/>
    </source>
</evidence>
<comment type="caution">
    <text evidence="2">The sequence shown here is derived from an EMBL/GenBank/DDBJ whole genome shotgun (WGS) entry which is preliminary data.</text>
</comment>
<accession>A0A504YNN0</accession>
<evidence type="ECO:0000313" key="2">
    <source>
        <dbReference type="EMBL" id="TPP59527.1"/>
    </source>
</evidence>
<feature type="coiled-coil region" evidence="1">
    <location>
        <begin position="30"/>
        <end position="68"/>
    </location>
</feature>
<proteinExistence type="predicted"/>
<name>A0A504YNN0_FASGI</name>
<gene>
    <name evidence="2" type="ORF">FGIG_06280</name>
</gene>
<protein>
    <submittedName>
        <fullName evidence="2">Uncharacterized protein</fullName>
    </submittedName>
</protein>
<keyword evidence="3" id="KW-1185">Reference proteome</keyword>
<organism evidence="2 3">
    <name type="scientific">Fasciola gigantica</name>
    <name type="common">Giant liver fluke</name>
    <dbReference type="NCBI Taxonomy" id="46835"/>
    <lineage>
        <taxon>Eukaryota</taxon>
        <taxon>Metazoa</taxon>
        <taxon>Spiralia</taxon>
        <taxon>Lophotrochozoa</taxon>
        <taxon>Platyhelminthes</taxon>
        <taxon>Trematoda</taxon>
        <taxon>Digenea</taxon>
        <taxon>Plagiorchiida</taxon>
        <taxon>Echinostomata</taxon>
        <taxon>Echinostomatoidea</taxon>
        <taxon>Fasciolidae</taxon>
        <taxon>Fasciola</taxon>
    </lineage>
</organism>
<dbReference type="EMBL" id="SUNJ01010579">
    <property type="protein sequence ID" value="TPP59527.1"/>
    <property type="molecule type" value="Genomic_DNA"/>
</dbReference>
<dbReference type="AlphaFoldDB" id="A0A504YNN0"/>
<dbReference type="Proteomes" id="UP000316759">
    <property type="component" value="Unassembled WGS sequence"/>
</dbReference>
<reference evidence="2 3" key="1">
    <citation type="submission" date="2019-04" db="EMBL/GenBank/DDBJ databases">
        <title>Annotation for the trematode Fasciola gigantica.</title>
        <authorList>
            <person name="Choi Y.-J."/>
        </authorList>
    </citation>
    <scope>NUCLEOTIDE SEQUENCE [LARGE SCALE GENOMIC DNA]</scope>
    <source>
        <strain evidence="2">Uganda_cow_1</strain>
    </source>
</reference>